<feature type="region of interest" description="Disordered" evidence="1">
    <location>
        <begin position="89"/>
        <end position="203"/>
    </location>
</feature>
<dbReference type="Gramene" id="LPERR08G05830.1">
    <property type="protein sequence ID" value="LPERR08G05830.1"/>
    <property type="gene ID" value="LPERR08G05830"/>
</dbReference>
<dbReference type="EnsemblPlants" id="LPERR08G05830.1">
    <property type="protein sequence ID" value="LPERR08G05830.1"/>
    <property type="gene ID" value="LPERR08G05830"/>
</dbReference>
<reference evidence="3" key="2">
    <citation type="submission" date="2013-12" db="EMBL/GenBank/DDBJ databases">
        <authorList>
            <person name="Yu Y."/>
            <person name="Lee S."/>
            <person name="de Baynast K."/>
            <person name="Wissotski M."/>
            <person name="Liu L."/>
            <person name="Talag J."/>
            <person name="Goicoechea J."/>
            <person name="Angelova A."/>
            <person name="Jetty R."/>
            <person name="Kudrna D."/>
            <person name="Golser W."/>
            <person name="Rivera L."/>
            <person name="Zhang J."/>
            <person name="Wing R."/>
        </authorList>
    </citation>
    <scope>NUCLEOTIDE SEQUENCE</scope>
</reference>
<keyword evidence="3" id="KW-1185">Reference proteome</keyword>
<organism evidence="2 3">
    <name type="scientific">Leersia perrieri</name>
    <dbReference type="NCBI Taxonomy" id="77586"/>
    <lineage>
        <taxon>Eukaryota</taxon>
        <taxon>Viridiplantae</taxon>
        <taxon>Streptophyta</taxon>
        <taxon>Embryophyta</taxon>
        <taxon>Tracheophyta</taxon>
        <taxon>Spermatophyta</taxon>
        <taxon>Magnoliopsida</taxon>
        <taxon>Liliopsida</taxon>
        <taxon>Poales</taxon>
        <taxon>Poaceae</taxon>
        <taxon>BOP clade</taxon>
        <taxon>Oryzoideae</taxon>
        <taxon>Oryzeae</taxon>
        <taxon>Oryzinae</taxon>
        <taxon>Leersia</taxon>
    </lineage>
</organism>
<feature type="compositionally biased region" description="Gly residues" evidence="1">
    <location>
        <begin position="93"/>
        <end position="106"/>
    </location>
</feature>
<sequence>MRPAAPILLARTTAARLTGMHRPLLLARTAEARSSGIRRRPVAPLLPTARTMAARSNGIGRQLGDCGGAAPLPPARPTTARSIRMRQQLSNGGSAGGGSAPPGVDGGCEFKRDAAGGSAPPVMPLATMTHQRRRQHRDSGNGRGRVCPLLRLPRTGVRSASPPTRCSCRTASARRSITSSTTSPHSSPPWLSGSSPRGGSRCSAWPSSRVPAIAFAGGLYAYTLTGLTSRVF</sequence>
<accession>A0A0D9X5G6</accession>
<proteinExistence type="predicted"/>
<feature type="compositionally biased region" description="Low complexity" evidence="1">
    <location>
        <begin position="164"/>
        <end position="203"/>
    </location>
</feature>
<name>A0A0D9X5G6_9ORYZ</name>
<dbReference type="Proteomes" id="UP000032180">
    <property type="component" value="Chromosome 8"/>
</dbReference>
<protein>
    <submittedName>
        <fullName evidence="2">Uncharacterized protein</fullName>
    </submittedName>
</protein>
<evidence type="ECO:0000313" key="3">
    <source>
        <dbReference type="Proteomes" id="UP000032180"/>
    </source>
</evidence>
<reference evidence="2" key="3">
    <citation type="submission" date="2015-04" db="UniProtKB">
        <authorList>
            <consortium name="EnsemblPlants"/>
        </authorList>
    </citation>
    <scope>IDENTIFICATION</scope>
</reference>
<dbReference type="HOGENOM" id="CLU_1196385_0_0_1"/>
<reference evidence="2 3" key="1">
    <citation type="submission" date="2012-08" db="EMBL/GenBank/DDBJ databases">
        <title>Oryza genome evolution.</title>
        <authorList>
            <person name="Wing R.A."/>
        </authorList>
    </citation>
    <scope>NUCLEOTIDE SEQUENCE</scope>
</reference>
<evidence type="ECO:0000313" key="2">
    <source>
        <dbReference type="EnsemblPlants" id="LPERR08G05830.1"/>
    </source>
</evidence>
<dbReference type="AlphaFoldDB" id="A0A0D9X5G6"/>
<evidence type="ECO:0000256" key="1">
    <source>
        <dbReference type="SAM" id="MobiDB-lite"/>
    </source>
</evidence>